<proteinExistence type="predicted"/>
<comment type="caution">
    <text evidence="2">The sequence shown here is derived from an EMBL/GenBank/DDBJ whole genome shotgun (WGS) entry which is preliminary data.</text>
</comment>
<feature type="signal peptide" evidence="1">
    <location>
        <begin position="1"/>
        <end position="15"/>
    </location>
</feature>
<keyword evidence="1" id="KW-0732">Signal</keyword>
<evidence type="ECO:0000313" key="2">
    <source>
        <dbReference type="EMBL" id="KAK4714207.1"/>
    </source>
</evidence>
<organism evidence="2 3">
    <name type="scientific">Solanum pinnatisectum</name>
    <name type="common">tansyleaf nightshade</name>
    <dbReference type="NCBI Taxonomy" id="50273"/>
    <lineage>
        <taxon>Eukaryota</taxon>
        <taxon>Viridiplantae</taxon>
        <taxon>Streptophyta</taxon>
        <taxon>Embryophyta</taxon>
        <taxon>Tracheophyta</taxon>
        <taxon>Spermatophyta</taxon>
        <taxon>Magnoliopsida</taxon>
        <taxon>eudicotyledons</taxon>
        <taxon>Gunneridae</taxon>
        <taxon>Pentapetalae</taxon>
        <taxon>asterids</taxon>
        <taxon>lamiids</taxon>
        <taxon>Solanales</taxon>
        <taxon>Solanaceae</taxon>
        <taxon>Solanoideae</taxon>
        <taxon>Solaneae</taxon>
        <taxon>Solanum</taxon>
    </lineage>
</organism>
<accession>A0AAV9KQE7</accession>
<dbReference type="AlphaFoldDB" id="A0AAV9KQE7"/>
<reference evidence="2 3" key="1">
    <citation type="submission" date="2023-10" db="EMBL/GenBank/DDBJ databases">
        <title>Genome-Wide Identification Analysis in wild type Solanum Pinnatisectum Reveals Some Genes Defensing Phytophthora Infestans.</title>
        <authorList>
            <person name="Sun C."/>
        </authorList>
    </citation>
    <scope>NUCLEOTIDE SEQUENCE [LARGE SCALE GENOMIC DNA]</scope>
    <source>
        <strain evidence="2">LQN</strain>
        <tissue evidence="2">Leaf</tissue>
    </source>
</reference>
<feature type="chain" id="PRO_5043373159" evidence="1">
    <location>
        <begin position="16"/>
        <end position="118"/>
    </location>
</feature>
<dbReference type="EMBL" id="JAWPEI010000010">
    <property type="protein sequence ID" value="KAK4714207.1"/>
    <property type="molecule type" value="Genomic_DNA"/>
</dbReference>
<gene>
    <name evidence="2" type="ORF">R3W88_020114</name>
</gene>
<name>A0AAV9KQE7_9SOLN</name>
<dbReference type="Proteomes" id="UP001311915">
    <property type="component" value="Unassembled WGS sequence"/>
</dbReference>
<sequence length="118" mass="13737">MLIYFLHLFFLYVTPIRIHLGLISRISELSHRGLIFAFPPSSLPPTYFKIGAGPRDPMYCWKIFQNVQKPRKQTVYMLYTALCTDIQVKNVKIQGWGSVQVFGSKKYVKRADIHAHIH</sequence>
<keyword evidence="3" id="KW-1185">Reference proteome</keyword>
<evidence type="ECO:0000256" key="1">
    <source>
        <dbReference type="SAM" id="SignalP"/>
    </source>
</evidence>
<protein>
    <submittedName>
        <fullName evidence="2">Uncharacterized protein</fullName>
    </submittedName>
</protein>
<evidence type="ECO:0000313" key="3">
    <source>
        <dbReference type="Proteomes" id="UP001311915"/>
    </source>
</evidence>